<dbReference type="Proteomes" id="UP000008782">
    <property type="component" value="Unassembled WGS sequence"/>
</dbReference>
<dbReference type="VEuPathDB" id="FungiDB:GLRG_02830"/>
<name>E3Q9Z8_COLGM</name>
<dbReference type="HOGENOM" id="CLU_2015086_0_0_1"/>
<dbReference type="OrthoDB" id="185373at2759"/>
<evidence type="ECO:0000313" key="1">
    <source>
        <dbReference type="EMBL" id="EFQ27686.1"/>
    </source>
</evidence>
<keyword evidence="2" id="KW-1185">Reference proteome</keyword>
<dbReference type="RefSeq" id="XP_008091706.1">
    <property type="nucleotide sequence ID" value="XM_008093515.1"/>
</dbReference>
<dbReference type="AlphaFoldDB" id="E3Q9Z8"/>
<dbReference type="STRING" id="645133.E3Q9Z8"/>
<accession>E3Q9Z8</accession>
<sequence>MSSPTPVPSKAAIHALRGLLFGTSCSLVLLAEERRQRIKLARSAVENGRRLKSIKRYSSSGVAALEVLQEEAATDPNFIGCSRCTATNESGKRTDCLKNFPRTISNIKSTRAIRFQCREEMQQ</sequence>
<reference evidence="2" key="1">
    <citation type="journal article" date="2012" name="Nat. Genet.">
        <title>Lifestyle transitions in plant pathogenic Colletotrichum fungi deciphered by genome and transcriptome analyses.</title>
        <authorList>
            <person name="O'Connell R.J."/>
            <person name="Thon M.R."/>
            <person name="Hacquard S."/>
            <person name="Amyotte S.G."/>
            <person name="Kleemann J."/>
            <person name="Torres M.F."/>
            <person name="Damm U."/>
            <person name="Buiate E.A."/>
            <person name="Epstein L."/>
            <person name="Alkan N."/>
            <person name="Altmueller J."/>
            <person name="Alvarado-Balderrama L."/>
            <person name="Bauser C.A."/>
            <person name="Becker C."/>
            <person name="Birren B.W."/>
            <person name="Chen Z."/>
            <person name="Choi J."/>
            <person name="Crouch J.A."/>
            <person name="Duvick J.P."/>
            <person name="Farman M.A."/>
            <person name="Gan P."/>
            <person name="Heiman D."/>
            <person name="Henrissat B."/>
            <person name="Howard R.J."/>
            <person name="Kabbage M."/>
            <person name="Koch C."/>
            <person name="Kracher B."/>
            <person name="Kubo Y."/>
            <person name="Law A.D."/>
            <person name="Lebrun M.-H."/>
            <person name="Lee Y.-H."/>
            <person name="Miyara I."/>
            <person name="Moore N."/>
            <person name="Neumann U."/>
            <person name="Nordstroem K."/>
            <person name="Panaccione D.G."/>
            <person name="Panstruga R."/>
            <person name="Place M."/>
            <person name="Proctor R.H."/>
            <person name="Prusky D."/>
            <person name="Rech G."/>
            <person name="Reinhardt R."/>
            <person name="Rollins J.A."/>
            <person name="Rounsley S."/>
            <person name="Schardl C.L."/>
            <person name="Schwartz D.C."/>
            <person name="Shenoy N."/>
            <person name="Shirasu K."/>
            <person name="Sikhakolli U.R."/>
            <person name="Stueber K."/>
            <person name="Sukno S.A."/>
            <person name="Sweigard J.A."/>
            <person name="Takano Y."/>
            <person name="Takahara H."/>
            <person name="Trail F."/>
            <person name="van der Does H.C."/>
            <person name="Voll L.M."/>
            <person name="Will I."/>
            <person name="Young S."/>
            <person name="Zeng Q."/>
            <person name="Zhang J."/>
            <person name="Zhou S."/>
            <person name="Dickman M.B."/>
            <person name="Schulze-Lefert P."/>
            <person name="Ver Loren van Themaat E."/>
            <person name="Ma L.-J."/>
            <person name="Vaillancourt L.J."/>
        </authorList>
    </citation>
    <scope>NUCLEOTIDE SEQUENCE [LARGE SCALE GENOMIC DNA]</scope>
    <source>
        <strain evidence="2">M1.001 / M2 / FGSC 10212</strain>
    </source>
</reference>
<dbReference type="EMBL" id="GG697338">
    <property type="protein sequence ID" value="EFQ27686.1"/>
    <property type="molecule type" value="Genomic_DNA"/>
</dbReference>
<dbReference type="eggNOG" id="ENOG502T09I">
    <property type="taxonomic scope" value="Eukaryota"/>
</dbReference>
<organism evidence="2">
    <name type="scientific">Colletotrichum graminicola (strain M1.001 / M2 / FGSC 10212)</name>
    <name type="common">Maize anthracnose fungus</name>
    <name type="synonym">Glomerella graminicola</name>
    <dbReference type="NCBI Taxonomy" id="645133"/>
    <lineage>
        <taxon>Eukaryota</taxon>
        <taxon>Fungi</taxon>
        <taxon>Dikarya</taxon>
        <taxon>Ascomycota</taxon>
        <taxon>Pezizomycotina</taxon>
        <taxon>Sordariomycetes</taxon>
        <taxon>Hypocreomycetidae</taxon>
        <taxon>Glomerellales</taxon>
        <taxon>Glomerellaceae</taxon>
        <taxon>Colletotrichum</taxon>
        <taxon>Colletotrichum graminicola species complex</taxon>
    </lineage>
</organism>
<dbReference type="GeneID" id="24408195"/>
<proteinExistence type="predicted"/>
<gene>
    <name evidence="1" type="ORF">GLRG_02830</name>
</gene>
<evidence type="ECO:0000313" key="2">
    <source>
        <dbReference type="Proteomes" id="UP000008782"/>
    </source>
</evidence>
<protein>
    <submittedName>
        <fullName evidence="1">Uncharacterized protein</fullName>
    </submittedName>
</protein>